<dbReference type="InterPro" id="IPR032816">
    <property type="entry name" value="VTT_dom"/>
</dbReference>
<organism evidence="8">
    <name type="scientific">freshwater metagenome</name>
    <dbReference type="NCBI Taxonomy" id="449393"/>
    <lineage>
        <taxon>unclassified sequences</taxon>
        <taxon>metagenomes</taxon>
        <taxon>ecological metagenomes</taxon>
    </lineage>
</organism>
<reference evidence="8" key="1">
    <citation type="submission" date="2020-05" db="EMBL/GenBank/DDBJ databases">
        <authorList>
            <person name="Chiriac C."/>
            <person name="Salcher M."/>
            <person name="Ghai R."/>
            <person name="Kavagutti S V."/>
        </authorList>
    </citation>
    <scope>NUCLEOTIDE SEQUENCE</scope>
</reference>
<dbReference type="GO" id="GO:0005886">
    <property type="term" value="C:plasma membrane"/>
    <property type="evidence" value="ECO:0007669"/>
    <property type="project" value="UniProtKB-SubCell"/>
</dbReference>
<keyword evidence="2" id="KW-1003">Cell membrane</keyword>
<feature type="transmembrane region" description="Helical" evidence="6">
    <location>
        <begin position="12"/>
        <end position="29"/>
    </location>
</feature>
<evidence type="ECO:0000259" key="7">
    <source>
        <dbReference type="Pfam" id="PF09335"/>
    </source>
</evidence>
<feature type="transmembrane region" description="Helical" evidence="6">
    <location>
        <begin position="62"/>
        <end position="83"/>
    </location>
</feature>
<sequence>MSVNPFDPQSLITAMGAFAVMGVAVIIFLETATIVGSFLPGDSLLFILGLALATYLTNIPFVPAMGLVFVAAVAGSQVGYWFGRKIGPRVFRRKRNWFFSPTTVERANTFFDHYGWRALILARFIPVIRALVPLVAGISQMKPRRYLVFNLIGGVAWVVVLMTLGFFIGRIEYVQHNIEWFVIGFVVLSSLPFPIEVLLARRRHVRAKAAAASQQSQA</sequence>
<dbReference type="Pfam" id="PF09335">
    <property type="entry name" value="VTT_dom"/>
    <property type="match status" value="1"/>
</dbReference>
<dbReference type="PANTHER" id="PTHR30353">
    <property type="entry name" value="INNER MEMBRANE PROTEIN DEDA-RELATED"/>
    <property type="match status" value="1"/>
</dbReference>
<evidence type="ECO:0000256" key="4">
    <source>
        <dbReference type="ARBA" id="ARBA00022989"/>
    </source>
</evidence>
<keyword evidence="3 6" id="KW-0812">Transmembrane</keyword>
<evidence type="ECO:0000256" key="1">
    <source>
        <dbReference type="ARBA" id="ARBA00004651"/>
    </source>
</evidence>
<feature type="transmembrane region" description="Helical" evidence="6">
    <location>
        <begin position="147"/>
        <end position="168"/>
    </location>
</feature>
<evidence type="ECO:0000256" key="3">
    <source>
        <dbReference type="ARBA" id="ARBA00022692"/>
    </source>
</evidence>
<feature type="transmembrane region" description="Helical" evidence="6">
    <location>
        <begin position="180"/>
        <end position="199"/>
    </location>
</feature>
<dbReference type="EMBL" id="CAFBMB010000163">
    <property type="protein sequence ID" value="CAB4910389.1"/>
    <property type="molecule type" value="Genomic_DNA"/>
</dbReference>
<dbReference type="AlphaFoldDB" id="A0A6J7H3V4"/>
<keyword evidence="5 6" id="KW-0472">Membrane</keyword>
<keyword evidence="4 6" id="KW-1133">Transmembrane helix</keyword>
<evidence type="ECO:0000256" key="6">
    <source>
        <dbReference type="SAM" id="Phobius"/>
    </source>
</evidence>
<evidence type="ECO:0000313" key="8">
    <source>
        <dbReference type="EMBL" id="CAB4910389.1"/>
    </source>
</evidence>
<protein>
    <submittedName>
        <fullName evidence="8">Unannotated protein</fullName>
    </submittedName>
</protein>
<name>A0A6J7H3V4_9ZZZZ</name>
<accession>A0A6J7H3V4</accession>
<proteinExistence type="predicted"/>
<dbReference type="InterPro" id="IPR032818">
    <property type="entry name" value="DedA-like"/>
</dbReference>
<dbReference type="PANTHER" id="PTHR30353:SF0">
    <property type="entry name" value="TRANSMEMBRANE PROTEIN"/>
    <property type="match status" value="1"/>
</dbReference>
<evidence type="ECO:0000256" key="5">
    <source>
        <dbReference type="ARBA" id="ARBA00023136"/>
    </source>
</evidence>
<gene>
    <name evidence="8" type="ORF">UFOPK3516_01461</name>
</gene>
<feature type="domain" description="VTT" evidence="7">
    <location>
        <begin position="40"/>
        <end position="165"/>
    </location>
</feature>
<feature type="transmembrane region" description="Helical" evidence="6">
    <location>
        <begin position="36"/>
        <end position="56"/>
    </location>
</feature>
<evidence type="ECO:0000256" key="2">
    <source>
        <dbReference type="ARBA" id="ARBA00022475"/>
    </source>
</evidence>
<comment type="subcellular location">
    <subcellularLocation>
        <location evidence="1">Cell membrane</location>
        <topology evidence="1">Multi-pass membrane protein</topology>
    </subcellularLocation>
</comment>